<accession>A0ABY6C8L6</accession>
<feature type="transmembrane region" description="Helical" evidence="6">
    <location>
        <begin position="30"/>
        <end position="53"/>
    </location>
</feature>
<feature type="transmembrane region" description="Helical" evidence="6">
    <location>
        <begin position="267"/>
        <end position="290"/>
    </location>
</feature>
<keyword evidence="2" id="KW-1003">Cell membrane</keyword>
<dbReference type="Pfam" id="PF00892">
    <property type="entry name" value="EamA"/>
    <property type="match status" value="2"/>
</dbReference>
<dbReference type="InterPro" id="IPR037185">
    <property type="entry name" value="EmrE-like"/>
</dbReference>
<feature type="transmembrane region" description="Helical" evidence="6">
    <location>
        <begin position="211"/>
        <end position="232"/>
    </location>
</feature>
<feature type="transmembrane region" description="Helical" evidence="6">
    <location>
        <begin position="178"/>
        <end position="199"/>
    </location>
</feature>
<feature type="domain" description="EamA" evidence="7">
    <location>
        <begin position="6"/>
        <end position="139"/>
    </location>
</feature>
<feature type="transmembrane region" description="Helical" evidence="6">
    <location>
        <begin position="65"/>
        <end position="85"/>
    </location>
</feature>
<dbReference type="PANTHER" id="PTHR42920:SF5">
    <property type="entry name" value="EAMA DOMAIN-CONTAINING PROTEIN"/>
    <property type="match status" value="1"/>
</dbReference>
<dbReference type="EMBL" id="CP104965">
    <property type="protein sequence ID" value="UXN68583.1"/>
    <property type="molecule type" value="Genomic_DNA"/>
</dbReference>
<dbReference type="InterPro" id="IPR000620">
    <property type="entry name" value="EamA_dom"/>
</dbReference>
<evidence type="ECO:0000256" key="3">
    <source>
        <dbReference type="ARBA" id="ARBA00022692"/>
    </source>
</evidence>
<sequence length="295" mass="31427">MSRPLAALTLLFCTMLWGFAFVAQKSAMDAMGPLTFSGTRFIIGGLLIVPLALRELRRTASRPTLRQWQLVALMCAVFFAGSILQQYGLMLTTVTNSGFLTGLYVFFVPVIGLVAARIVPHPIIWFCAPIALLGIYLLNGGNFDSFNLGDALIIACAVFWALHVLLLGHLATATGLPILLSVITFLSVGIISAVLAVPIEAPDFTSISNGWMQIAYSACFSTAVAFTGQAIAQQYLPAANAAIILSAESLFAALGGALILGERLPPIGYLGAALIFLAILLVETVPPLWARRRVS</sequence>
<keyword evidence="5 6" id="KW-0472">Membrane</keyword>
<proteinExistence type="predicted"/>
<name>A0ABY6C8L6_9HYPH</name>
<evidence type="ECO:0000259" key="7">
    <source>
        <dbReference type="Pfam" id="PF00892"/>
    </source>
</evidence>
<evidence type="ECO:0000256" key="2">
    <source>
        <dbReference type="ARBA" id="ARBA00022475"/>
    </source>
</evidence>
<evidence type="ECO:0000256" key="1">
    <source>
        <dbReference type="ARBA" id="ARBA00004651"/>
    </source>
</evidence>
<feature type="transmembrane region" description="Helical" evidence="6">
    <location>
        <begin position="151"/>
        <end position="171"/>
    </location>
</feature>
<dbReference type="InterPro" id="IPR051258">
    <property type="entry name" value="Diverse_Substrate_Transporter"/>
</dbReference>
<keyword evidence="3 6" id="KW-0812">Transmembrane</keyword>
<protein>
    <submittedName>
        <fullName evidence="8">DMT family transporter</fullName>
    </submittedName>
</protein>
<dbReference type="RefSeq" id="WP_262166489.1">
    <property type="nucleotide sequence ID" value="NZ_CP104965.1"/>
</dbReference>
<evidence type="ECO:0000256" key="5">
    <source>
        <dbReference type="ARBA" id="ARBA00023136"/>
    </source>
</evidence>
<dbReference type="SUPFAM" id="SSF103481">
    <property type="entry name" value="Multidrug resistance efflux transporter EmrE"/>
    <property type="match status" value="2"/>
</dbReference>
<keyword evidence="4 6" id="KW-1133">Transmembrane helix</keyword>
<comment type="subcellular location">
    <subcellularLocation>
        <location evidence="1">Cell membrane</location>
        <topology evidence="1">Multi-pass membrane protein</topology>
    </subcellularLocation>
</comment>
<evidence type="ECO:0000313" key="9">
    <source>
        <dbReference type="Proteomes" id="UP001061862"/>
    </source>
</evidence>
<feature type="transmembrane region" description="Helical" evidence="6">
    <location>
        <begin position="239"/>
        <end position="261"/>
    </location>
</feature>
<dbReference type="Proteomes" id="UP001061862">
    <property type="component" value="Chromosome"/>
</dbReference>
<gene>
    <name evidence="8" type="ORF">N8A98_15130</name>
</gene>
<keyword evidence="9" id="KW-1185">Reference proteome</keyword>
<feature type="transmembrane region" description="Helical" evidence="6">
    <location>
        <begin position="97"/>
        <end position="116"/>
    </location>
</feature>
<evidence type="ECO:0000313" key="8">
    <source>
        <dbReference type="EMBL" id="UXN68583.1"/>
    </source>
</evidence>
<organism evidence="8 9">
    <name type="scientific">Devosia neptuniae</name>
    <dbReference type="NCBI Taxonomy" id="191302"/>
    <lineage>
        <taxon>Bacteria</taxon>
        <taxon>Pseudomonadati</taxon>
        <taxon>Pseudomonadota</taxon>
        <taxon>Alphaproteobacteria</taxon>
        <taxon>Hyphomicrobiales</taxon>
        <taxon>Devosiaceae</taxon>
        <taxon>Devosia</taxon>
    </lineage>
</organism>
<evidence type="ECO:0000256" key="4">
    <source>
        <dbReference type="ARBA" id="ARBA00022989"/>
    </source>
</evidence>
<dbReference type="PANTHER" id="PTHR42920">
    <property type="entry name" value="OS03G0707200 PROTEIN-RELATED"/>
    <property type="match status" value="1"/>
</dbReference>
<reference evidence="8 9" key="1">
    <citation type="submission" date="2022-09" db="EMBL/GenBank/DDBJ databases">
        <title>Interaction between co-microsymbionts with complementary sets of symbiotic genes in legume-rhizobium systems.</title>
        <authorList>
            <person name="Safronova V."/>
            <person name="Sazanova A."/>
            <person name="Afonin A."/>
            <person name="Chirak E."/>
        </authorList>
    </citation>
    <scope>NUCLEOTIDE SEQUENCE [LARGE SCALE GENOMIC DNA]</scope>
    <source>
        <strain evidence="8 9">A18/4-1</strain>
    </source>
</reference>
<feature type="transmembrane region" description="Helical" evidence="6">
    <location>
        <begin position="123"/>
        <end position="139"/>
    </location>
</feature>
<feature type="domain" description="EamA" evidence="7">
    <location>
        <begin position="148"/>
        <end position="282"/>
    </location>
</feature>
<evidence type="ECO:0000256" key="6">
    <source>
        <dbReference type="SAM" id="Phobius"/>
    </source>
</evidence>